<dbReference type="STRING" id="1124188.SAMN05444377_1193"/>
<feature type="transmembrane region" description="Helical" evidence="1">
    <location>
        <begin position="16"/>
        <end position="36"/>
    </location>
</feature>
<reference evidence="2 3" key="1">
    <citation type="submission" date="2016-11" db="EMBL/GenBank/DDBJ databases">
        <authorList>
            <person name="Jaros S."/>
            <person name="Januszkiewicz K."/>
            <person name="Wedrychowicz H."/>
        </authorList>
    </citation>
    <scope>NUCLEOTIDE SEQUENCE [LARGE SCALE GENOMIC DNA]</scope>
    <source>
        <strain evidence="2 3">DSM 25660</strain>
    </source>
</reference>
<evidence type="ECO:0000313" key="2">
    <source>
        <dbReference type="EMBL" id="SHF77550.1"/>
    </source>
</evidence>
<sequence length="201" mass="23109">MDQIKCFLDSMSTSDIINSVVALAAIGTIILTIMMIRESKLMRKFYTTPDINIFLEFAEASPTLLFIVIENSGAGTAIDVKFELIKDYNFYNDFDTLKLGNKGIIKNGVRNFYPKQKFRYFISSLDGDFEEKSSDSIKLKLNYKLENGKENSKFYELYIEEYLGGGMFTPGDTHIRQISYRLEQIQKDFNKITSIIVSENK</sequence>
<organism evidence="2 3">
    <name type="scientific">Flavobacterium fontis</name>
    <dbReference type="NCBI Taxonomy" id="1124188"/>
    <lineage>
        <taxon>Bacteria</taxon>
        <taxon>Pseudomonadati</taxon>
        <taxon>Bacteroidota</taxon>
        <taxon>Flavobacteriia</taxon>
        <taxon>Flavobacteriales</taxon>
        <taxon>Flavobacteriaceae</taxon>
        <taxon>Flavobacterium</taxon>
    </lineage>
</organism>
<gene>
    <name evidence="2" type="ORF">SAMN05444377_1193</name>
</gene>
<dbReference type="EMBL" id="FQVQ01000019">
    <property type="protein sequence ID" value="SHF77550.1"/>
    <property type="molecule type" value="Genomic_DNA"/>
</dbReference>
<accession>A0A1M5EEH0</accession>
<protein>
    <submittedName>
        <fullName evidence="2">Uncharacterized protein</fullName>
    </submittedName>
</protein>
<proteinExistence type="predicted"/>
<keyword evidence="1" id="KW-0812">Transmembrane</keyword>
<evidence type="ECO:0000313" key="3">
    <source>
        <dbReference type="Proteomes" id="UP000184147"/>
    </source>
</evidence>
<dbReference type="AlphaFoldDB" id="A0A1M5EEH0"/>
<name>A0A1M5EEH0_9FLAO</name>
<evidence type="ECO:0000256" key="1">
    <source>
        <dbReference type="SAM" id="Phobius"/>
    </source>
</evidence>
<keyword evidence="3" id="KW-1185">Reference proteome</keyword>
<keyword evidence="1" id="KW-1133">Transmembrane helix</keyword>
<dbReference type="Proteomes" id="UP000184147">
    <property type="component" value="Unassembled WGS sequence"/>
</dbReference>
<keyword evidence="1" id="KW-0472">Membrane</keyword>